<feature type="non-terminal residue" evidence="5">
    <location>
        <position position="741"/>
    </location>
</feature>
<evidence type="ECO:0000313" key="6">
    <source>
        <dbReference type="Proteomes" id="UP000054359"/>
    </source>
</evidence>
<reference evidence="5 6" key="1">
    <citation type="submission" date="2013-11" db="EMBL/GenBank/DDBJ databases">
        <title>Genome sequencing of Stegodyphus mimosarum.</title>
        <authorList>
            <person name="Bechsgaard J."/>
        </authorList>
    </citation>
    <scope>NUCLEOTIDE SEQUENCE [LARGE SCALE GENOMIC DNA]</scope>
</reference>
<dbReference type="STRING" id="407821.A0A087TY76"/>
<evidence type="ECO:0000259" key="4">
    <source>
        <dbReference type="PROSITE" id="PS51253"/>
    </source>
</evidence>
<dbReference type="InterPro" id="IPR012337">
    <property type="entry name" value="RNaseH-like_sf"/>
</dbReference>
<protein>
    <submittedName>
        <fullName evidence="5">SCAN domain-containing protein 3</fullName>
    </submittedName>
</protein>
<dbReference type="InterPro" id="IPR006600">
    <property type="entry name" value="HTH_CenpB_DNA-bd_dom"/>
</dbReference>
<dbReference type="Gene3D" id="1.10.10.60">
    <property type="entry name" value="Homeodomain-like"/>
    <property type="match status" value="2"/>
</dbReference>
<name>A0A087TY76_STEMI</name>
<dbReference type="GO" id="GO:0003677">
    <property type="term" value="F:DNA binding"/>
    <property type="evidence" value="ECO:0007669"/>
    <property type="project" value="UniProtKB-KW"/>
</dbReference>
<dbReference type="PROSITE" id="PS51253">
    <property type="entry name" value="HTH_CENPB"/>
    <property type="match status" value="1"/>
</dbReference>
<evidence type="ECO:0000313" key="5">
    <source>
        <dbReference type="EMBL" id="KFM70065.1"/>
    </source>
</evidence>
<dbReference type="GO" id="GO:0005634">
    <property type="term" value="C:nucleus"/>
    <property type="evidence" value="ECO:0007669"/>
    <property type="project" value="UniProtKB-SubCell"/>
</dbReference>
<dbReference type="PANTHER" id="PTHR45913">
    <property type="entry name" value="EPM2A-INTERACTING PROTEIN 1"/>
    <property type="match status" value="1"/>
</dbReference>
<evidence type="ECO:0000256" key="1">
    <source>
        <dbReference type="ARBA" id="ARBA00004123"/>
    </source>
</evidence>
<evidence type="ECO:0000256" key="3">
    <source>
        <dbReference type="SAM" id="MobiDB-lite"/>
    </source>
</evidence>
<dbReference type="SUPFAM" id="SSF46689">
    <property type="entry name" value="Homeodomain-like"/>
    <property type="match status" value="1"/>
</dbReference>
<evidence type="ECO:0000256" key="2">
    <source>
        <dbReference type="ARBA" id="ARBA00023125"/>
    </source>
</evidence>
<dbReference type="EMBL" id="KK117288">
    <property type="protein sequence ID" value="KFM70065.1"/>
    <property type="molecule type" value="Genomic_DNA"/>
</dbReference>
<feature type="domain" description="HTH CENPB-type" evidence="4">
    <location>
        <begin position="599"/>
        <end position="668"/>
    </location>
</feature>
<dbReference type="OMA" id="FNNIMSA"/>
<dbReference type="AlphaFoldDB" id="A0A087TY76"/>
<proteinExistence type="predicted"/>
<gene>
    <name evidence="5" type="ORF">X975_08203</name>
</gene>
<dbReference type="SUPFAM" id="SSF53098">
    <property type="entry name" value="Ribonuclease H-like"/>
    <property type="match status" value="1"/>
</dbReference>
<comment type="subcellular location">
    <subcellularLocation>
        <location evidence="1">Nucleus</location>
    </subcellularLocation>
</comment>
<feature type="compositionally biased region" description="Polar residues" evidence="3">
    <location>
        <begin position="731"/>
        <end position="741"/>
    </location>
</feature>
<organism evidence="5 6">
    <name type="scientific">Stegodyphus mimosarum</name>
    <name type="common">African social velvet spider</name>
    <dbReference type="NCBI Taxonomy" id="407821"/>
    <lineage>
        <taxon>Eukaryota</taxon>
        <taxon>Metazoa</taxon>
        <taxon>Ecdysozoa</taxon>
        <taxon>Arthropoda</taxon>
        <taxon>Chelicerata</taxon>
        <taxon>Arachnida</taxon>
        <taxon>Araneae</taxon>
        <taxon>Araneomorphae</taxon>
        <taxon>Entelegynae</taxon>
        <taxon>Eresoidea</taxon>
        <taxon>Eresidae</taxon>
        <taxon>Stegodyphus</taxon>
    </lineage>
</organism>
<keyword evidence="2" id="KW-0238">DNA-binding</keyword>
<accession>A0A087TY76</accession>
<sequence length="741" mass="85137">MSEAKKKRRQYSADYIKYGFIENPSNPSSPLCLICQKTFSNEAMKPSRLQDHLNKMHPDKKDRDMTYFLEIKKKIENQPTISKLFSSASKQDDDGLRASYNISLLIAKTGKPHTIGEDLILPAVKEVITTVLHKPATDIIRKIPLSNNSVQRRIDEMAENIEESLCNYLQTCQFSIQLDESTLPTNEALLLSYVRFIKDEKICQEMLFATNLETDTKGETIFDTLQKFFDEKEIPFNNILSVATDGAPAMTGRHKGFIACLKNKVPDVLAVHCVIHRQHLVAKNLSERLHTSLQYVIRAVNKIRSNSLNDRLFSQLCIANDEDFNRLLLHTEVRWLSKGTCLTRFYNLFESVIEFLGNKDTELRDNLIASKNDIAYLADLYKLFNDVNLQLQGEDLNLIKTKNSIAAFVSKLLLYKRNIGRREFHTFPCLSAVSFKHDDLLVYCQHLENLYNDFKERFEDILNMDIPDWVLDPFSNVNTAGPSQLEEELIELTTNEELKIKFKNGYQEFWLQKSISQLYPRLWSIVQRFLLAFPSSYLAERGFSAVATLIELLTAVDQKQKTKTEICKDFDINNSTLSTIIKKREQIAQMFEWSKFEPEQKQMRADKHEDLETALLVWFKQVRSQCAPISGPLMPERSNELAKQMGFSKVSDSWAPNEMEREDIETEPIVNEMFEKISVLLDCPAISSEEFVAVDEDNVCTAPIMADKDILKFVESSKSIIDADSDDENEMNNVPTSSKTS</sequence>
<dbReference type="Proteomes" id="UP000054359">
    <property type="component" value="Unassembled WGS sequence"/>
</dbReference>
<feature type="region of interest" description="Disordered" evidence="3">
    <location>
        <begin position="721"/>
        <end position="741"/>
    </location>
</feature>
<dbReference type="OrthoDB" id="10068674at2759"/>
<dbReference type="InterPro" id="IPR009057">
    <property type="entry name" value="Homeodomain-like_sf"/>
</dbReference>
<keyword evidence="6" id="KW-1185">Reference proteome</keyword>
<dbReference type="PANTHER" id="PTHR45913:SF22">
    <property type="entry name" value="SCAN BOX DOMAIN-CONTAINING PROTEIN"/>
    <property type="match status" value="1"/>
</dbReference>